<reference evidence="12 13" key="1">
    <citation type="submission" date="2018-06" db="EMBL/GenBank/DDBJ databases">
        <authorList>
            <consortium name="Pathogen Informatics"/>
            <person name="Doyle S."/>
        </authorList>
    </citation>
    <scope>NUCLEOTIDE SEQUENCE [LARGE SCALE GENOMIC DNA]</scope>
    <source>
        <strain evidence="12 13">NCTC13093</strain>
    </source>
</reference>
<evidence type="ECO:0000256" key="10">
    <source>
        <dbReference type="PROSITE-ProRule" id="PRU00524"/>
    </source>
</evidence>
<evidence type="ECO:0000256" key="7">
    <source>
        <dbReference type="ARBA" id="ARBA00022679"/>
    </source>
</evidence>
<comment type="pathway">
    <text evidence="3">Cofactor biosynthesis; riboflavin biosynthesis; riboflavin from 2-hydroxy-3-oxobutyl phosphate and 5-amino-6-(D-ribitylamino)uracil: step 2/2.</text>
</comment>
<dbReference type="InterPro" id="IPR001783">
    <property type="entry name" value="Lumazine-bd"/>
</dbReference>
<dbReference type="AlphaFoldDB" id="A0A2X0V582"/>
<evidence type="ECO:0000259" key="11">
    <source>
        <dbReference type="PROSITE" id="PS51177"/>
    </source>
</evidence>
<organism evidence="12 13">
    <name type="scientific">Anaerobiospirillum thomasii</name>
    <dbReference type="NCBI Taxonomy" id="179995"/>
    <lineage>
        <taxon>Bacteria</taxon>
        <taxon>Pseudomonadati</taxon>
        <taxon>Pseudomonadota</taxon>
        <taxon>Gammaproteobacteria</taxon>
        <taxon>Aeromonadales</taxon>
        <taxon>Succinivibrionaceae</taxon>
        <taxon>Anaerobiospirillum</taxon>
    </lineage>
</organism>
<evidence type="ECO:0000256" key="8">
    <source>
        <dbReference type="ARBA" id="ARBA00022737"/>
    </source>
</evidence>
<accession>A0A2X0V582</accession>
<dbReference type="Gene3D" id="2.40.30.20">
    <property type="match status" value="2"/>
</dbReference>
<dbReference type="PANTHER" id="PTHR21098">
    <property type="entry name" value="RIBOFLAVIN SYNTHASE ALPHA CHAIN"/>
    <property type="match status" value="1"/>
</dbReference>
<dbReference type="GO" id="GO:0009231">
    <property type="term" value="P:riboflavin biosynthetic process"/>
    <property type="evidence" value="ECO:0007669"/>
    <property type="project" value="UniProtKB-KW"/>
</dbReference>
<dbReference type="PIRSF" id="PIRSF000498">
    <property type="entry name" value="Riboflavin_syn_A"/>
    <property type="match status" value="1"/>
</dbReference>
<dbReference type="EMBL" id="UAPV01000001">
    <property type="protein sequence ID" value="SPT69669.1"/>
    <property type="molecule type" value="Genomic_DNA"/>
</dbReference>
<evidence type="ECO:0000256" key="5">
    <source>
        <dbReference type="ARBA" id="ARBA00013950"/>
    </source>
</evidence>
<feature type="domain" description="Lumazine-binding" evidence="11">
    <location>
        <begin position="100"/>
        <end position="196"/>
    </location>
</feature>
<dbReference type="PROSITE" id="PS51177">
    <property type="entry name" value="LUMAZINE_BIND"/>
    <property type="match status" value="2"/>
</dbReference>
<dbReference type="InterPro" id="IPR026017">
    <property type="entry name" value="Lumazine-bd_dom"/>
</dbReference>
<dbReference type="NCBIfam" id="TIGR00187">
    <property type="entry name" value="ribE"/>
    <property type="match status" value="1"/>
</dbReference>
<keyword evidence="6" id="KW-0686">Riboflavin biosynthesis</keyword>
<evidence type="ECO:0000256" key="9">
    <source>
        <dbReference type="NCBIfam" id="TIGR00187"/>
    </source>
</evidence>
<protein>
    <recommendedName>
        <fullName evidence="5 9">Riboflavin synthase</fullName>
        <ecNumber evidence="4 9">2.5.1.9</ecNumber>
    </recommendedName>
</protein>
<dbReference type="GO" id="GO:0004746">
    <property type="term" value="F:riboflavin synthase activity"/>
    <property type="evidence" value="ECO:0007669"/>
    <property type="project" value="UniProtKB-UniRule"/>
</dbReference>
<dbReference type="InterPro" id="IPR017938">
    <property type="entry name" value="Riboflavin_synthase-like_b-brl"/>
</dbReference>
<dbReference type="Proteomes" id="UP000250086">
    <property type="component" value="Unassembled WGS sequence"/>
</dbReference>
<comment type="function">
    <text evidence="2">Catalyzes the dismutation of two molecules of 6,7-dimethyl-8-ribityllumazine, resulting in the formation of riboflavin and 5-amino-6-(D-ribitylamino)uracil.</text>
</comment>
<evidence type="ECO:0000256" key="6">
    <source>
        <dbReference type="ARBA" id="ARBA00022619"/>
    </source>
</evidence>
<dbReference type="InterPro" id="IPR023366">
    <property type="entry name" value="ATP_synth_asu-like_sf"/>
</dbReference>
<evidence type="ECO:0000313" key="12">
    <source>
        <dbReference type="EMBL" id="SPT69669.1"/>
    </source>
</evidence>
<proteinExistence type="predicted"/>
<evidence type="ECO:0000256" key="2">
    <source>
        <dbReference type="ARBA" id="ARBA00002803"/>
    </source>
</evidence>
<keyword evidence="8" id="KW-0677">Repeat</keyword>
<comment type="catalytic activity">
    <reaction evidence="1">
        <text>2 6,7-dimethyl-8-(1-D-ribityl)lumazine + H(+) = 5-amino-6-(D-ribitylamino)uracil + riboflavin</text>
        <dbReference type="Rhea" id="RHEA:20772"/>
        <dbReference type="ChEBI" id="CHEBI:15378"/>
        <dbReference type="ChEBI" id="CHEBI:15934"/>
        <dbReference type="ChEBI" id="CHEBI:57986"/>
        <dbReference type="ChEBI" id="CHEBI:58201"/>
        <dbReference type="EC" id="2.5.1.9"/>
    </reaction>
</comment>
<dbReference type="EC" id="2.5.1.9" evidence="4 9"/>
<feature type="repeat" description="Lumazine-binding" evidence="10">
    <location>
        <begin position="1"/>
        <end position="99"/>
    </location>
</feature>
<feature type="domain" description="Lumazine-binding" evidence="11">
    <location>
        <begin position="1"/>
        <end position="99"/>
    </location>
</feature>
<keyword evidence="13" id="KW-1185">Reference proteome</keyword>
<evidence type="ECO:0000256" key="1">
    <source>
        <dbReference type="ARBA" id="ARBA00000968"/>
    </source>
</evidence>
<dbReference type="NCBIfam" id="NF006767">
    <property type="entry name" value="PRK09289.1"/>
    <property type="match status" value="1"/>
</dbReference>
<dbReference type="PANTHER" id="PTHR21098:SF12">
    <property type="entry name" value="RIBOFLAVIN SYNTHASE"/>
    <property type="match status" value="1"/>
</dbReference>
<sequence length="221" mass="23441">MFTGIIECTGELAGIEHVPNGASIKVVVPESFAIGKRAALGDSVANNGVCLTITSLGDNFFTAFVSKETLDRTCFAYYRAGARLNLELACTPSTHLGGHIVQGHVDGVGRVISVDPLGDSLDIWIEAPSEIAMYIAHKGSIAIDGASLTVNEVDGCRFRLTIIPHTQEIVNIGAWKAGDKVNIEVDVLARYLHRLLECNAIKGSGSVSALSMDTLAKNGFL</sequence>
<dbReference type="FunFam" id="2.40.30.20:FF:000004">
    <property type="entry name" value="Riboflavin synthase, alpha subunit"/>
    <property type="match status" value="1"/>
</dbReference>
<dbReference type="OrthoDB" id="9788537at2"/>
<dbReference type="RefSeq" id="WP_113743824.1">
    <property type="nucleotide sequence ID" value="NZ_UAPU01000007.1"/>
</dbReference>
<evidence type="ECO:0000256" key="3">
    <source>
        <dbReference type="ARBA" id="ARBA00004887"/>
    </source>
</evidence>
<keyword evidence="7 12" id="KW-0808">Transferase</keyword>
<dbReference type="CDD" id="cd00402">
    <property type="entry name" value="Riboflavin_synthase_like"/>
    <property type="match status" value="1"/>
</dbReference>
<name>A0A2X0V582_9GAMM</name>
<evidence type="ECO:0000256" key="4">
    <source>
        <dbReference type="ARBA" id="ARBA00012827"/>
    </source>
</evidence>
<dbReference type="Pfam" id="PF00677">
    <property type="entry name" value="Lum_binding"/>
    <property type="match status" value="2"/>
</dbReference>
<feature type="repeat" description="Lumazine-binding" evidence="10">
    <location>
        <begin position="100"/>
        <end position="196"/>
    </location>
</feature>
<evidence type="ECO:0000313" key="13">
    <source>
        <dbReference type="Proteomes" id="UP000250086"/>
    </source>
</evidence>
<dbReference type="SUPFAM" id="SSF63380">
    <property type="entry name" value="Riboflavin synthase domain-like"/>
    <property type="match status" value="2"/>
</dbReference>
<gene>
    <name evidence="12" type="primary">ribE</name>
    <name evidence="12" type="ORF">NCTC13093_01048</name>
</gene>